<dbReference type="Proteomes" id="UP000270094">
    <property type="component" value="Unassembled WGS sequence"/>
</dbReference>
<proteinExistence type="predicted"/>
<reference evidence="1 2" key="1">
    <citation type="submission" date="2018-11" db="EMBL/GenBank/DDBJ databases">
        <authorList>
            <consortium name="Pathogen Informatics"/>
        </authorList>
    </citation>
    <scope>NUCLEOTIDE SEQUENCE [LARGE SCALE GENOMIC DNA]</scope>
</reference>
<keyword evidence="2" id="KW-1185">Reference proteome</keyword>
<evidence type="ECO:0000313" key="2">
    <source>
        <dbReference type="Proteomes" id="UP000270094"/>
    </source>
</evidence>
<name>A0A3P7KLN1_STRVU</name>
<organism evidence="1 2">
    <name type="scientific">Strongylus vulgaris</name>
    <name type="common">Blood worm</name>
    <dbReference type="NCBI Taxonomy" id="40348"/>
    <lineage>
        <taxon>Eukaryota</taxon>
        <taxon>Metazoa</taxon>
        <taxon>Ecdysozoa</taxon>
        <taxon>Nematoda</taxon>
        <taxon>Chromadorea</taxon>
        <taxon>Rhabditida</taxon>
        <taxon>Rhabditina</taxon>
        <taxon>Rhabditomorpha</taxon>
        <taxon>Strongyloidea</taxon>
        <taxon>Strongylidae</taxon>
        <taxon>Strongylus</taxon>
    </lineage>
</organism>
<sequence>MTGPEFLANLPEGISACPFLQHGCHKVGSEMDVKVHIRDDRIFHLVLLCRAVLELRRAQLKILREQPQKILRVEKQLMPAYSVVRKYGYGSHLAQRLDTRAAV</sequence>
<dbReference type="EMBL" id="UYYB01008418">
    <property type="protein sequence ID" value="VDM68322.1"/>
    <property type="molecule type" value="Genomic_DNA"/>
</dbReference>
<gene>
    <name evidence="1" type="ORF">SVUK_LOCUS3320</name>
</gene>
<dbReference type="OrthoDB" id="6499288at2759"/>
<evidence type="ECO:0000313" key="1">
    <source>
        <dbReference type="EMBL" id="VDM68322.1"/>
    </source>
</evidence>
<accession>A0A3P7KLN1</accession>
<protein>
    <submittedName>
        <fullName evidence="1">Uncharacterized protein</fullName>
    </submittedName>
</protein>
<dbReference type="AlphaFoldDB" id="A0A3P7KLN1"/>